<feature type="active site" evidence="2 3">
    <location>
        <position position="294"/>
    </location>
</feature>
<dbReference type="PIRSF" id="PIRSF000443">
    <property type="entry name" value="Homoser_Ac_trans"/>
    <property type="match status" value="1"/>
</dbReference>
<comment type="caution">
    <text evidence="2">Lacks conserved residue(s) required for the propagation of feature annotation.</text>
</comment>
<dbReference type="RefSeq" id="WP_116845189.1">
    <property type="nucleotide sequence ID" value="NZ_QTJU01000001.1"/>
</dbReference>
<comment type="catalytic activity">
    <reaction evidence="2">
        <text>L-homoserine + acetyl-CoA = O-acetyl-L-homoserine + CoA</text>
        <dbReference type="Rhea" id="RHEA:13701"/>
        <dbReference type="ChEBI" id="CHEBI:57287"/>
        <dbReference type="ChEBI" id="CHEBI:57288"/>
        <dbReference type="ChEBI" id="CHEBI:57476"/>
        <dbReference type="ChEBI" id="CHEBI:57716"/>
        <dbReference type="EC" id="2.3.1.31"/>
    </reaction>
</comment>
<dbReference type="GO" id="GO:0009086">
    <property type="term" value="P:methionine biosynthetic process"/>
    <property type="evidence" value="ECO:0007669"/>
    <property type="project" value="UniProtKB-UniRule"/>
</dbReference>
<feature type="binding site" evidence="2">
    <location>
        <position position="200"/>
    </location>
    <ligand>
        <name>substrate</name>
    </ligand>
</feature>
<comment type="subunit">
    <text evidence="2">Homodimer.</text>
</comment>
<evidence type="ECO:0000313" key="6">
    <source>
        <dbReference type="Proteomes" id="UP000261284"/>
    </source>
</evidence>
<dbReference type="InterPro" id="IPR000073">
    <property type="entry name" value="AB_hydrolase_1"/>
</dbReference>
<organism evidence="5 6">
    <name type="scientific">Deminuibacter soli</name>
    <dbReference type="NCBI Taxonomy" id="2291815"/>
    <lineage>
        <taxon>Bacteria</taxon>
        <taxon>Pseudomonadati</taxon>
        <taxon>Bacteroidota</taxon>
        <taxon>Chitinophagia</taxon>
        <taxon>Chitinophagales</taxon>
        <taxon>Chitinophagaceae</taxon>
        <taxon>Deminuibacter</taxon>
    </lineage>
</organism>
<dbReference type="SUPFAM" id="SSF53474">
    <property type="entry name" value="alpha/beta-Hydrolases"/>
    <property type="match status" value="1"/>
</dbReference>
<proteinExistence type="inferred from homology"/>
<evidence type="ECO:0000256" key="2">
    <source>
        <dbReference type="HAMAP-Rule" id="MF_00296"/>
    </source>
</evidence>
<comment type="similarity">
    <text evidence="2">Belongs to the AB hydrolase superfamily. MetX family.</text>
</comment>
<dbReference type="InterPro" id="IPR029058">
    <property type="entry name" value="AB_hydrolase_fold"/>
</dbReference>
<comment type="function">
    <text evidence="2">Transfers an acetyl group from acetyl-CoA to L-homoserine, forming acetyl-L-homoserine.</text>
</comment>
<comment type="subcellular location">
    <subcellularLocation>
        <location evidence="2">Cytoplasm</location>
    </subcellularLocation>
</comment>
<feature type="active site" evidence="2 3">
    <location>
        <position position="323"/>
    </location>
</feature>
<dbReference type="Gene3D" id="3.40.50.1820">
    <property type="entry name" value="alpha/beta hydrolase"/>
    <property type="match status" value="1"/>
</dbReference>
<accession>A0A3E1NNC9</accession>
<reference evidence="5 6" key="1">
    <citation type="submission" date="2018-08" db="EMBL/GenBank/DDBJ databases">
        <title>Chitinophagaceae sp. K23C18032701, a novel bacterium isolated from forest soil.</title>
        <authorList>
            <person name="Wang C."/>
        </authorList>
    </citation>
    <scope>NUCLEOTIDE SEQUENCE [LARGE SCALE GENOMIC DNA]</scope>
    <source>
        <strain evidence="5 6">K23C18032701</strain>
    </source>
</reference>
<dbReference type="GO" id="GO:0009092">
    <property type="term" value="P:homoserine metabolic process"/>
    <property type="evidence" value="ECO:0007669"/>
    <property type="project" value="TreeGrafter"/>
</dbReference>
<feature type="binding site" evidence="2">
    <location>
        <position position="324"/>
    </location>
    <ligand>
        <name>substrate</name>
    </ligand>
</feature>
<dbReference type="HAMAP" id="MF_00296">
    <property type="entry name" value="MetX_acyltransf"/>
    <property type="match status" value="1"/>
</dbReference>
<dbReference type="GO" id="GO:0005737">
    <property type="term" value="C:cytoplasm"/>
    <property type="evidence" value="ECO:0007669"/>
    <property type="project" value="UniProtKB-SubCell"/>
</dbReference>
<keyword evidence="1 2" id="KW-0808">Transferase</keyword>
<keyword evidence="2" id="KW-0028">Amino-acid biosynthesis</keyword>
<comment type="pathway">
    <text evidence="2">Amino-acid biosynthesis; L-methionine biosynthesis via de novo pathway; O-acetyl-L-homoserine from L-homoserine: step 1/1.</text>
</comment>
<dbReference type="Proteomes" id="UP000261284">
    <property type="component" value="Unassembled WGS sequence"/>
</dbReference>
<keyword evidence="2" id="KW-0963">Cytoplasm</keyword>
<dbReference type="EMBL" id="QTJU01000001">
    <property type="protein sequence ID" value="RFM29431.1"/>
    <property type="molecule type" value="Genomic_DNA"/>
</dbReference>
<gene>
    <name evidence="5" type="primary">metX</name>
    <name evidence="2" type="synonym">metXA</name>
    <name evidence="5" type="ORF">DXN05_00125</name>
</gene>
<name>A0A3E1NNC9_9BACT</name>
<dbReference type="UniPathway" id="UPA00051">
    <property type="reaction ID" value="UER00074"/>
</dbReference>
<dbReference type="PANTHER" id="PTHR32268">
    <property type="entry name" value="HOMOSERINE O-ACETYLTRANSFERASE"/>
    <property type="match status" value="1"/>
</dbReference>
<protein>
    <recommendedName>
        <fullName evidence="2">Homoserine O-acetyltransferase</fullName>
        <shortName evidence="2">HAT</shortName>
        <ecNumber evidence="2">2.3.1.31</ecNumber>
    </recommendedName>
    <alternativeName>
        <fullName evidence="2">Homoserine transacetylase</fullName>
        <shortName evidence="2">HTA</shortName>
    </alternativeName>
</protein>
<sequence length="359" mass="40464">MSQIFTYRQAFTLESGKTINGFQLAYTTAGLLNERKDNVVWIFHALTANSDPTDWWHGLVGSNTFFDPKDYFIVCVNMPGSCYGSISALDTNPATGTPWYQDFPLFTTRDMVRAYAHLKKSLGIEQIAIGIGGSMGGQQLLEWAVEEPLLFRNIIPIATNAQHSPWGIAFNTSQRMCIENDPTWQLKLPEAGIEGMKVARTVALLSYRNYYTYHHSQAGITETSADKPVDEQVFRASTYQQYQGEKLAKRFNAFSYYYLSQAMDKHHLGRGRGSVEAALQRIKARTLVIGISSDILFPPEEQQFLAQHIPGAQISIIDSHYGHDGFLLEYDIITRLIKNFLSQPVKNSITQQTTIINNL</sequence>
<dbReference type="AlphaFoldDB" id="A0A3E1NNC9"/>
<comment type="caution">
    <text evidence="5">The sequence shown here is derived from an EMBL/GenBank/DDBJ whole genome shotgun (WGS) entry which is preliminary data.</text>
</comment>
<dbReference type="InterPro" id="IPR008220">
    <property type="entry name" value="HAT_MetX-like"/>
</dbReference>
<dbReference type="OrthoDB" id="9800754at2"/>
<feature type="domain" description="AB hydrolase-1" evidence="4">
    <location>
        <begin position="39"/>
        <end position="329"/>
    </location>
</feature>
<keyword evidence="6" id="KW-1185">Reference proteome</keyword>
<feature type="active site" description="Nucleophile" evidence="2 3">
    <location>
        <position position="134"/>
    </location>
</feature>
<evidence type="ECO:0000256" key="3">
    <source>
        <dbReference type="PIRSR" id="PIRSR000443-1"/>
    </source>
</evidence>
<keyword evidence="2 5" id="KW-0012">Acyltransferase</keyword>
<dbReference type="EC" id="2.3.1.31" evidence="2"/>
<dbReference type="Pfam" id="PF00561">
    <property type="entry name" value="Abhydrolase_1"/>
    <property type="match status" value="1"/>
</dbReference>
<evidence type="ECO:0000256" key="1">
    <source>
        <dbReference type="ARBA" id="ARBA00022679"/>
    </source>
</evidence>
<dbReference type="PANTHER" id="PTHR32268:SF11">
    <property type="entry name" value="HOMOSERINE O-ACETYLTRANSFERASE"/>
    <property type="match status" value="1"/>
</dbReference>
<dbReference type="GO" id="GO:0004414">
    <property type="term" value="F:homoserine O-acetyltransferase activity"/>
    <property type="evidence" value="ECO:0007669"/>
    <property type="project" value="UniProtKB-UniRule"/>
</dbReference>
<evidence type="ECO:0000259" key="4">
    <source>
        <dbReference type="Pfam" id="PF00561"/>
    </source>
</evidence>
<keyword evidence="2" id="KW-0486">Methionine biosynthesis</keyword>
<evidence type="ECO:0000313" key="5">
    <source>
        <dbReference type="EMBL" id="RFM29431.1"/>
    </source>
</evidence>
<dbReference type="NCBIfam" id="TIGR01392">
    <property type="entry name" value="homoserO_Ac_trn"/>
    <property type="match status" value="1"/>
</dbReference>